<dbReference type="PANTHER" id="PTHR11712">
    <property type="entry name" value="POLYKETIDE SYNTHASE-RELATED"/>
    <property type="match status" value="1"/>
</dbReference>
<evidence type="ECO:0000256" key="8">
    <source>
        <dbReference type="ARBA" id="ARBA00023098"/>
    </source>
</evidence>
<keyword evidence="7" id="KW-0276">Fatty acid metabolism</keyword>
<evidence type="ECO:0000256" key="5">
    <source>
        <dbReference type="ARBA" id="ARBA00022516"/>
    </source>
</evidence>
<comment type="function">
    <text evidence="11">Involved in the type II fatty acid elongation cycle. Catalyzes the elongation of a wide range of acyl-ACP by the addition of two carbons from malonyl-ACP to an acyl acceptor. Can efficiently catalyze the conversion of palmitoleoyl-ACP (cis-hexadec-9-enoyl-ACP) to cis-vaccenoyl-ACP (cis-octadec-11-enoyl-ACP), an essential step in the thermal regulation of fatty acid composition.</text>
</comment>
<comment type="caution">
    <text evidence="15">The sequence shown here is derived from an EMBL/GenBank/DDBJ whole genome shotgun (WGS) entry which is preliminary data.</text>
</comment>
<evidence type="ECO:0000256" key="12">
    <source>
        <dbReference type="PIRSR" id="PIRSR000447-1"/>
    </source>
</evidence>
<dbReference type="RefSeq" id="WP_194538417.1">
    <property type="nucleotide sequence ID" value="NZ_JACEFB010000009.1"/>
</dbReference>
<dbReference type="Proteomes" id="UP000542342">
    <property type="component" value="Unassembled WGS sequence"/>
</dbReference>
<evidence type="ECO:0000256" key="9">
    <source>
        <dbReference type="ARBA" id="ARBA00023160"/>
    </source>
</evidence>
<name>A0A7V8VFK4_9BACT</name>
<dbReference type="InterPro" id="IPR014031">
    <property type="entry name" value="Ketoacyl_synth_C"/>
</dbReference>
<reference evidence="15 16" key="1">
    <citation type="submission" date="2020-07" db="EMBL/GenBank/DDBJ databases">
        <title>Thermogemmata thermophila gen. nov., sp. nov., a novel moderate thermophilic planctomycete from a Kamchatka hot spring.</title>
        <authorList>
            <person name="Elcheninov A.G."/>
            <person name="Podosokorskaya O.A."/>
            <person name="Kovaleva O.L."/>
            <person name="Novikov A."/>
            <person name="Bonch-Osmolovskaya E.A."/>
            <person name="Toshchakov S.V."/>
            <person name="Kublanov I.V."/>
        </authorList>
    </citation>
    <scope>NUCLEOTIDE SEQUENCE [LARGE SCALE GENOMIC DNA]</scope>
    <source>
        <strain evidence="15 16">2918</strain>
    </source>
</reference>
<proteinExistence type="inferred from homology"/>
<dbReference type="EC" id="2.3.1.179" evidence="3 11"/>
<dbReference type="InterPro" id="IPR000794">
    <property type="entry name" value="Beta-ketoacyl_synthase"/>
</dbReference>
<dbReference type="Pfam" id="PF00109">
    <property type="entry name" value="ketoacyl-synt"/>
    <property type="match status" value="1"/>
</dbReference>
<dbReference type="PROSITE" id="PS52004">
    <property type="entry name" value="KS3_2"/>
    <property type="match status" value="1"/>
</dbReference>
<evidence type="ECO:0000256" key="13">
    <source>
        <dbReference type="RuleBase" id="RU003694"/>
    </source>
</evidence>
<keyword evidence="6 11" id="KW-0808">Transferase</keyword>
<evidence type="ECO:0000256" key="3">
    <source>
        <dbReference type="ARBA" id="ARBA00012356"/>
    </source>
</evidence>
<evidence type="ECO:0000313" key="16">
    <source>
        <dbReference type="Proteomes" id="UP000542342"/>
    </source>
</evidence>
<keyword evidence="5 11" id="KW-0444">Lipid biosynthesis</keyword>
<dbReference type="PIRSF" id="PIRSF000447">
    <property type="entry name" value="KAS_II"/>
    <property type="match status" value="1"/>
</dbReference>
<evidence type="ECO:0000256" key="6">
    <source>
        <dbReference type="ARBA" id="ARBA00022679"/>
    </source>
</evidence>
<gene>
    <name evidence="15" type="ORF">H0921_12085</name>
</gene>
<evidence type="ECO:0000256" key="11">
    <source>
        <dbReference type="PIRNR" id="PIRNR000447"/>
    </source>
</evidence>
<evidence type="ECO:0000256" key="4">
    <source>
        <dbReference type="ARBA" id="ARBA00014657"/>
    </source>
</evidence>
<evidence type="ECO:0000256" key="7">
    <source>
        <dbReference type="ARBA" id="ARBA00022832"/>
    </source>
</evidence>
<dbReference type="SUPFAM" id="SSF53901">
    <property type="entry name" value="Thiolase-like"/>
    <property type="match status" value="2"/>
</dbReference>
<comment type="pathway">
    <text evidence="1 11">Lipid metabolism; fatty acid biosynthesis.</text>
</comment>
<dbReference type="InterPro" id="IPR016039">
    <property type="entry name" value="Thiolase-like"/>
</dbReference>
<keyword evidence="10 11" id="KW-0012">Acyltransferase</keyword>
<dbReference type="GO" id="GO:0005829">
    <property type="term" value="C:cytosol"/>
    <property type="evidence" value="ECO:0007669"/>
    <property type="project" value="TreeGrafter"/>
</dbReference>
<dbReference type="EMBL" id="JACEFB010000009">
    <property type="protein sequence ID" value="MBA2226902.1"/>
    <property type="molecule type" value="Genomic_DNA"/>
</dbReference>
<evidence type="ECO:0000256" key="1">
    <source>
        <dbReference type="ARBA" id="ARBA00005194"/>
    </source>
</evidence>
<organism evidence="15 16">
    <name type="scientific">Thermogemmata fonticola</name>
    <dbReference type="NCBI Taxonomy" id="2755323"/>
    <lineage>
        <taxon>Bacteria</taxon>
        <taxon>Pseudomonadati</taxon>
        <taxon>Planctomycetota</taxon>
        <taxon>Planctomycetia</taxon>
        <taxon>Gemmatales</taxon>
        <taxon>Gemmataceae</taxon>
        <taxon>Thermogemmata</taxon>
    </lineage>
</organism>
<protein>
    <recommendedName>
        <fullName evidence="4 11">3-oxoacyl-[acyl-carrier-protein] synthase 2</fullName>
        <ecNumber evidence="3 11">2.3.1.179</ecNumber>
    </recommendedName>
</protein>
<keyword evidence="16" id="KW-1185">Reference proteome</keyword>
<dbReference type="Pfam" id="PF02801">
    <property type="entry name" value="Ketoacyl-synt_C"/>
    <property type="match status" value="1"/>
</dbReference>
<feature type="domain" description="Ketosynthase family 3 (KS3)" evidence="14">
    <location>
        <begin position="2"/>
        <end position="429"/>
    </location>
</feature>
<dbReference type="GO" id="GO:0030497">
    <property type="term" value="P:fatty acid elongation"/>
    <property type="evidence" value="ECO:0007669"/>
    <property type="project" value="UniProtKB-ARBA"/>
</dbReference>
<comment type="catalytic activity">
    <reaction evidence="11">
        <text>(9Z)-hexadecenoyl-[ACP] + malonyl-[ACP] + H(+) = 3-oxo-(11Z)-octadecenoyl-[ACP] + holo-[ACP] + CO2</text>
        <dbReference type="Rhea" id="RHEA:55040"/>
        <dbReference type="Rhea" id="RHEA-COMP:9623"/>
        <dbReference type="Rhea" id="RHEA-COMP:9685"/>
        <dbReference type="Rhea" id="RHEA-COMP:10800"/>
        <dbReference type="Rhea" id="RHEA-COMP:14074"/>
        <dbReference type="ChEBI" id="CHEBI:15378"/>
        <dbReference type="ChEBI" id="CHEBI:16526"/>
        <dbReference type="ChEBI" id="CHEBI:64479"/>
        <dbReference type="ChEBI" id="CHEBI:78449"/>
        <dbReference type="ChEBI" id="CHEBI:83989"/>
        <dbReference type="ChEBI" id="CHEBI:138538"/>
        <dbReference type="EC" id="2.3.1.179"/>
    </reaction>
</comment>
<dbReference type="FunFam" id="3.40.47.10:FF:000029">
    <property type="entry name" value="3-oxoacyl-[acyl-carrier-protein] synthase 1"/>
    <property type="match status" value="1"/>
</dbReference>
<comment type="similarity">
    <text evidence="2 11 13">Belongs to the thiolase-like superfamily. Beta-ketoacyl-ACP synthases family.</text>
</comment>
<dbReference type="NCBIfam" id="NF005589">
    <property type="entry name" value="PRK07314.1"/>
    <property type="match status" value="1"/>
</dbReference>
<dbReference type="InterPro" id="IPR014030">
    <property type="entry name" value="Ketoacyl_synth_N"/>
</dbReference>
<keyword evidence="9 11" id="KW-0275">Fatty acid biosynthesis</keyword>
<dbReference type="FunFam" id="3.40.47.10:FF:000018">
    <property type="entry name" value="3-oxoacyl-[acyl-carrier-protein] synthase 2"/>
    <property type="match status" value="1"/>
</dbReference>
<keyword evidence="8" id="KW-0443">Lipid metabolism</keyword>
<dbReference type="PANTHER" id="PTHR11712:SF336">
    <property type="entry name" value="3-OXOACYL-[ACYL-CARRIER-PROTEIN] SYNTHASE, MITOCHONDRIAL"/>
    <property type="match status" value="1"/>
</dbReference>
<evidence type="ECO:0000259" key="14">
    <source>
        <dbReference type="PROSITE" id="PS52004"/>
    </source>
</evidence>
<sequence>MRRRVVVTGMGVITPLGQSVAELFAAQVEGRTAVGPITRFDARTFPTTFASEVKGFDLGRFLRDPQRYRNCGLNTQFALAAARQALEDAGLLDPARGDRSRMGVYLGSGEGSDEFPVLVRGLAHASPPPESPGPVDPARFTQFMLQWMNGPRESEQEMYTPAAHLAVEFALEGPNLACQTACAASSQAIGEAMDLIRSGAADVMLAGGSHSMIHPLGVTGFNRLTALSQRNDSPQTASRPFDRDRDGFVLGEGAGLLVLEELEHAKARKATIYAELTGYGSTADAFRMTDPHPEGRGASQAMAQALADAALQPADIGYINAHGTSTQANDATETAAIKAVFGPQAYRIPISSSKSMLGHLIAAAGAVELIITIMALRHGVIPPTINYQTPDPACDLDYVPNTAREARFQHALSNSFGFGGQNIALIVSRFSS</sequence>
<evidence type="ECO:0000313" key="15">
    <source>
        <dbReference type="EMBL" id="MBA2226902.1"/>
    </source>
</evidence>
<dbReference type="InterPro" id="IPR017568">
    <property type="entry name" value="3-oxoacyl-ACP_synth-2"/>
</dbReference>
<evidence type="ECO:0000256" key="2">
    <source>
        <dbReference type="ARBA" id="ARBA00008467"/>
    </source>
</evidence>
<dbReference type="AlphaFoldDB" id="A0A7V8VFK4"/>
<dbReference type="GO" id="GO:0004315">
    <property type="term" value="F:3-oxoacyl-[acyl-carrier-protein] synthase activity"/>
    <property type="evidence" value="ECO:0007669"/>
    <property type="project" value="UniProtKB-EC"/>
</dbReference>
<dbReference type="CDD" id="cd00834">
    <property type="entry name" value="KAS_I_II"/>
    <property type="match status" value="1"/>
</dbReference>
<evidence type="ECO:0000256" key="10">
    <source>
        <dbReference type="ARBA" id="ARBA00023315"/>
    </source>
</evidence>
<dbReference type="UniPathway" id="UPA00094"/>
<feature type="active site" description="For beta-ketoacyl synthase activity" evidence="12">
    <location>
        <position position="182"/>
    </location>
</feature>
<accession>A0A7V8VFK4</accession>
<dbReference type="Gene3D" id="3.40.47.10">
    <property type="match status" value="1"/>
</dbReference>
<comment type="catalytic activity">
    <reaction evidence="11">
        <text>a fatty acyl-[ACP] + malonyl-[ACP] + H(+) = a 3-oxoacyl-[ACP] + holo-[ACP] + CO2</text>
        <dbReference type="Rhea" id="RHEA:22836"/>
        <dbReference type="Rhea" id="RHEA-COMP:9623"/>
        <dbReference type="Rhea" id="RHEA-COMP:9685"/>
        <dbReference type="Rhea" id="RHEA-COMP:9916"/>
        <dbReference type="Rhea" id="RHEA-COMP:14125"/>
        <dbReference type="ChEBI" id="CHEBI:15378"/>
        <dbReference type="ChEBI" id="CHEBI:16526"/>
        <dbReference type="ChEBI" id="CHEBI:64479"/>
        <dbReference type="ChEBI" id="CHEBI:78449"/>
        <dbReference type="ChEBI" id="CHEBI:78776"/>
        <dbReference type="ChEBI" id="CHEBI:138651"/>
    </reaction>
</comment>
<dbReference type="InterPro" id="IPR020841">
    <property type="entry name" value="PKS_Beta-ketoAc_synthase_dom"/>
</dbReference>
<dbReference type="SMART" id="SM00825">
    <property type="entry name" value="PKS_KS"/>
    <property type="match status" value="1"/>
</dbReference>